<evidence type="ECO:0000313" key="4">
    <source>
        <dbReference type="Proteomes" id="UP000751190"/>
    </source>
</evidence>
<evidence type="ECO:0000313" key="3">
    <source>
        <dbReference type="EMBL" id="KAG8464203.1"/>
    </source>
</evidence>
<dbReference type="GO" id="GO:0003824">
    <property type="term" value="F:catalytic activity"/>
    <property type="evidence" value="ECO:0007669"/>
    <property type="project" value="InterPro"/>
</dbReference>
<gene>
    <name evidence="3" type="ORF">KFE25_003266</name>
</gene>
<sequence>MGASALSLVAVGVHLCSRGLPSGWLSTSWRASLTGLASAHSLAGTIAATGVARGAAADGMGGDDRREPEATALERSELGRPDAPVSTAPAARLSWQAQPRLFRAVRARARLNVTGIRAPRAAARGGASWRSATVPVAARAQRVRLRLLHWNILEGAHGLLPSGLAGAPRGGSVQTRLDGIARFIRRGGERGGAYDVVSCNELNGFTDASWASFGRSVGLPHTALLDGSRYRLGLISRLPIVELARRKGAPFAHGLLCVRVLPSELHVCVTHLDPHSSRARALEAAQIAKRAAHSAAAGRSLVVLGDLNTLSPLDRRAHAEHGLVARIASGPRSKQLAHKFLTRAPPTPAEAAAAAAAYDASASASAAGAAGATGAASAVDSGGGTGVGGDYRIDYAPMQRLLDAPLRDLGALTNGGAYTVPTSLNADAMHFVQMRLDFCLINQRLAALCRAHEPAAGPHGNATRAGCWAQAVVSDETSHLSDHFPLDVRLNAMLPAAASPPPAPVVQPEKGDASDGSAKRRAHNSVARVLPM</sequence>
<dbReference type="EMBL" id="JAGTXO010000013">
    <property type="protein sequence ID" value="KAG8464203.1"/>
    <property type="molecule type" value="Genomic_DNA"/>
</dbReference>
<feature type="compositionally biased region" description="Basic and acidic residues" evidence="1">
    <location>
        <begin position="62"/>
        <end position="80"/>
    </location>
</feature>
<evidence type="ECO:0000256" key="1">
    <source>
        <dbReference type="SAM" id="MobiDB-lite"/>
    </source>
</evidence>
<accession>A0A8J5XHF5</accession>
<dbReference type="Pfam" id="PF03372">
    <property type="entry name" value="Exo_endo_phos"/>
    <property type="match status" value="1"/>
</dbReference>
<feature type="region of interest" description="Disordered" evidence="1">
    <location>
        <begin position="498"/>
        <end position="532"/>
    </location>
</feature>
<organism evidence="3 4">
    <name type="scientific">Diacronema lutheri</name>
    <name type="common">Unicellular marine alga</name>
    <name type="synonym">Monochrysis lutheri</name>
    <dbReference type="NCBI Taxonomy" id="2081491"/>
    <lineage>
        <taxon>Eukaryota</taxon>
        <taxon>Haptista</taxon>
        <taxon>Haptophyta</taxon>
        <taxon>Pavlovophyceae</taxon>
        <taxon>Pavlovales</taxon>
        <taxon>Pavlovaceae</taxon>
        <taxon>Diacronema</taxon>
    </lineage>
</organism>
<dbReference type="InterPro" id="IPR005135">
    <property type="entry name" value="Endo/exonuclease/phosphatase"/>
</dbReference>
<dbReference type="OrthoDB" id="2099755at2759"/>
<dbReference type="AlphaFoldDB" id="A0A8J5XHF5"/>
<dbReference type="SUPFAM" id="SSF56219">
    <property type="entry name" value="DNase I-like"/>
    <property type="match status" value="1"/>
</dbReference>
<name>A0A8J5XHF5_DIALT</name>
<evidence type="ECO:0000259" key="2">
    <source>
        <dbReference type="Pfam" id="PF03372"/>
    </source>
</evidence>
<protein>
    <recommendedName>
        <fullName evidence="2">Endonuclease/exonuclease/phosphatase domain-containing protein</fullName>
    </recommendedName>
</protein>
<proteinExistence type="predicted"/>
<reference evidence="3" key="1">
    <citation type="submission" date="2021-05" db="EMBL/GenBank/DDBJ databases">
        <title>The genome of the haptophyte Pavlova lutheri (Diacronema luteri, Pavlovales) - a model for lipid biosynthesis in eukaryotic algae.</title>
        <authorList>
            <person name="Hulatt C.J."/>
            <person name="Posewitz M.C."/>
        </authorList>
    </citation>
    <scope>NUCLEOTIDE SEQUENCE</scope>
    <source>
        <strain evidence="3">NIVA-4/92</strain>
    </source>
</reference>
<keyword evidence="4" id="KW-1185">Reference proteome</keyword>
<dbReference type="Gene3D" id="3.60.10.10">
    <property type="entry name" value="Endonuclease/exonuclease/phosphatase"/>
    <property type="match status" value="1"/>
</dbReference>
<feature type="domain" description="Endonuclease/exonuclease/phosphatase" evidence="2">
    <location>
        <begin position="149"/>
        <end position="483"/>
    </location>
</feature>
<dbReference type="InterPro" id="IPR036691">
    <property type="entry name" value="Endo/exonu/phosph_ase_sf"/>
</dbReference>
<feature type="region of interest" description="Disordered" evidence="1">
    <location>
        <begin position="55"/>
        <end position="87"/>
    </location>
</feature>
<comment type="caution">
    <text evidence="3">The sequence shown here is derived from an EMBL/GenBank/DDBJ whole genome shotgun (WGS) entry which is preliminary data.</text>
</comment>
<dbReference type="Proteomes" id="UP000751190">
    <property type="component" value="Unassembled WGS sequence"/>
</dbReference>